<evidence type="ECO:0000313" key="1">
    <source>
        <dbReference type="EMBL" id="KAF2472315.1"/>
    </source>
</evidence>
<comment type="caution">
    <text evidence="1">The sequence shown here is derived from an EMBL/GenBank/DDBJ whole genome shotgun (WGS) entry which is preliminary data.</text>
</comment>
<reference evidence="1" key="1">
    <citation type="journal article" date="2020" name="Stud. Mycol.">
        <title>101 Dothideomycetes genomes: a test case for predicting lifestyles and emergence of pathogens.</title>
        <authorList>
            <person name="Haridas S."/>
            <person name="Albert R."/>
            <person name="Binder M."/>
            <person name="Bloem J."/>
            <person name="Labutti K."/>
            <person name="Salamov A."/>
            <person name="Andreopoulos B."/>
            <person name="Baker S."/>
            <person name="Barry K."/>
            <person name="Bills G."/>
            <person name="Bluhm B."/>
            <person name="Cannon C."/>
            <person name="Castanera R."/>
            <person name="Culley D."/>
            <person name="Daum C."/>
            <person name="Ezra D."/>
            <person name="Gonzalez J."/>
            <person name="Henrissat B."/>
            <person name="Kuo A."/>
            <person name="Liang C."/>
            <person name="Lipzen A."/>
            <person name="Lutzoni F."/>
            <person name="Magnuson J."/>
            <person name="Mondo S."/>
            <person name="Nolan M."/>
            <person name="Ohm R."/>
            <person name="Pangilinan J."/>
            <person name="Park H.-J."/>
            <person name="Ramirez L."/>
            <person name="Alfaro M."/>
            <person name="Sun H."/>
            <person name="Tritt A."/>
            <person name="Yoshinaga Y."/>
            <person name="Zwiers L.-H."/>
            <person name="Turgeon B."/>
            <person name="Goodwin S."/>
            <person name="Spatafora J."/>
            <person name="Crous P."/>
            <person name="Grigoriev I."/>
        </authorList>
    </citation>
    <scope>NUCLEOTIDE SEQUENCE</scope>
    <source>
        <strain evidence="1">ATCC 200398</strain>
    </source>
</reference>
<gene>
    <name evidence="1" type="ORF">BDR25DRAFT_283707</name>
</gene>
<dbReference type="Proteomes" id="UP000799755">
    <property type="component" value="Unassembled WGS sequence"/>
</dbReference>
<protein>
    <submittedName>
        <fullName evidence="1">Uncharacterized protein</fullName>
    </submittedName>
</protein>
<organism evidence="1 2">
    <name type="scientific">Lindgomyces ingoldianus</name>
    <dbReference type="NCBI Taxonomy" id="673940"/>
    <lineage>
        <taxon>Eukaryota</taxon>
        <taxon>Fungi</taxon>
        <taxon>Dikarya</taxon>
        <taxon>Ascomycota</taxon>
        <taxon>Pezizomycotina</taxon>
        <taxon>Dothideomycetes</taxon>
        <taxon>Pleosporomycetidae</taxon>
        <taxon>Pleosporales</taxon>
        <taxon>Lindgomycetaceae</taxon>
        <taxon>Lindgomyces</taxon>
    </lineage>
</organism>
<name>A0ACB6R0J4_9PLEO</name>
<keyword evidence="2" id="KW-1185">Reference proteome</keyword>
<dbReference type="EMBL" id="MU003502">
    <property type="protein sequence ID" value="KAF2472315.1"/>
    <property type="molecule type" value="Genomic_DNA"/>
</dbReference>
<sequence length="487" mass="54056">MTDKVTKPRQRKKRDPKPSALIREDVIKEKPITNLAVRNLDRIDSPSTLQLAVVPNPNPVVVSRPTLEGDDALTAIRWRYKLPMLFQPSQQDIFDTAFISHFVELNRGVRSQNAGIPWISRVPDLHNYSIKPALRLSIRAASMAFYSQVHQDVSVLTDSYRWYMKGLNYQRQSISSLDGNSIPSDDAVLVPIILGLYEVYAGTTPTSVFHHLAAATKILQMRGPSNCSSGVSLQLFKAMRVSDAHKSLIFNRPSPLSTPEWLTLPFIVHPKNAHHCLTDILLAIPACIGLCGRSGSLADFFSRPIPHSADLQPTRQRTKQLLRDIDDWAERYPHLCYADPIAQIVNADMSTSILATNSSNAPKSPSLMLPDTFTALTAATFYATRLTLILLRDKISSPPVSPNIARIRTETVGIADAISHSISILQVAAFIESTHPVGFDFMRSVFPLVVVGLLGPQEHEQNLARNMLVRWGERRGVGGLCGSWVHI</sequence>
<evidence type="ECO:0000313" key="2">
    <source>
        <dbReference type="Proteomes" id="UP000799755"/>
    </source>
</evidence>
<proteinExistence type="predicted"/>
<accession>A0ACB6R0J4</accession>